<dbReference type="InterPro" id="IPR002397">
    <property type="entry name" value="Cyt_P450_B"/>
</dbReference>
<proteinExistence type="inferred from homology"/>
<dbReference type="CDD" id="cd20625">
    <property type="entry name" value="CYP164-like"/>
    <property type="match status" value="1"/>
</dbReference>
<dbReference type="SUPFAM" id="SSF48264">
    <property type="entry name" value="Cytochrome P450"/>
    <property type="match status" value="1"/>
</dbReference>
<dbReference type="InterPro" id="IPR017972">
    <property type="entry name" value="Cyt_P450_CS"/>
</dbReference>
<keyword evidence="2" id="KW-0408">Iron</keyword>
<comment type="similarity">
    <text evidence="1 2">Belongs to the cytochrome P450 family.</text>
</comment>
<dbReference type="Pfam" id="PF00067">
    <property type="entry name" value="p450"/>
    <property type="match status" value="1"/>
</dbReference>
<gene>
    <name evidence="3" type="ORF">ACH407_32310</name>
</gene>
<dbReference type="Gene3D" id="1.10.630.10">
    <property type="entry name" value="Cytochrome P450"/>
    <property type="match status" value="1"/>
</dbReference>
<evidence type="ECO:0000313" key="3">
    <source>
        <dbReference type="EMBL" id="MFI1718232.1"/>
    </source>
</evidence>
<name>A0ABW7UEZ5_9ACTN</name>
<dbReference type="InterPro" id="IPR036396">
    <property type="entry name" value="Cyt_P450_sf"/>
</dbReference>
<evidence type="ECO:0000256" key="2">
    <source>
        <dbReference type="RuleBase" id="RU000461"/>
    </source>
</evidence>
<keyword evidence="2" id="KW-0560">Oxidoreductase</keyword>
<evidence type="ECO:0000256" key="1">
    <source>
        <dbReference type="ARBA" id="ARBA00010617"/>
    </source>
</evidence>
<keyword evidence="2" id="KW-0503">Monooxygenase</keyword>
<dbReference type="PRINTS" id="PR00385">
    <property type="entry name" value="P450"/>
</dbReference>
<dbReference type="Proteomes" id="UP001611339">
    <property type="component" value="Unassembled WGS sequence"/>
</dbReference>
<sequence>MSRLTDPGEQVSLKEAFAELGTARGRQDPYPLYEAIRNHGAAAWLKPGRLVVTGYEECDRALRDTRLHVQDAAGYDATSPGWRDHSSLRAFTSSMLYSNPPDHTRLRAVAGFAFTPPKIRRLRSVVEEMADRLLDRMARLGADGSPVDLIAEYASRLPVAVISAMLGFPEEDQVWFRDMASTVAVSTDGFGDPAALERADRAMDDMTAYFTDLVDRRRRDPRDDLVTLLTQTHDDDPRRLGHDELMGTLMVLLTAGFETTSFLIGHGAMLAMERSSLAGRLRTEPDFAPAYVEEILRFEPPVHVTSRWAAADTELLGTSVPAGSRLTLILAAANRDPRRFADPARFDPDRPDNRPLSFGAGGHFCLGAPLARLEAALALPRLFARFPGLTATKPPVYRDRWVVRGLDTLPVAIAA</sequence>
<evidence type="ECO:0000313" key="4">
    <source>
        <dbReference type="Proteomes" id="UP001611339"/>
    </source>
</evidence>
<dbReference type="PANTHER" id="PTHR46696">
    <property type="entry name" value="P450, PUTATIVE (EUROFUNG)-RELATED"/>
    <property type="match status" value="1"/>
</dbReference>
<dbReference type="PRINTS" id="PR00359">
    <property type="entry name" value="BP450"/>
</dbReference>
<reference evidence="3 4" key="1">
    <citation type="submission" date="2024-10" db="EMBL/GenBank/DDBJ databases">
        <title>The Natural Products Discovery Center: Release of the First 8490 Sequenced Strains for Exploring Actinobacteria Biosynthetic Diversity.</title>
        <authorList>
            <person name="Kalkreuter E."/>
            <person name="Kautsar S.A."/>
            <person name="Yang D."/>
            <person name="Bader C.D."/>
            <person name="Teijaro C.N."/>
            <person name="Fluegel L."/>
            <person name="Davis C.M."/>
            <person name="Simpson J.R."/>
            <person name="Lauterbach L."/>
            <person name="Steele A.D."/>
            <person name="Gui C."/>
            <person name="Meng S."/>
            <person name="Li G."/>
            <person name="Viehrig K."/>
            <person name="Ye F."/>
            <person name="Su P."/>
            <person name="Kiefer A.F."/>
            <person name="Nichols A."/>
            <person name="Cepeda A.J."/>
            <person name="Yan W."/>
            <person name="Fan B."/>
            <person name="Jiang Y."/>
            <person name="Adhikari A."/>
            <person name="Zheng C.-J."/>
            <person name="Schuster L."/>
            <person name="Cowan T.M."/>
            <person name="Smanski M.J."/>
            <person name="Chevrette M.G."/>
            <person name="De Carvalho L.P.S."/>
            <person name="Shen B."/>
        </authorList>
    </citation>
    <scope>NUCLEOTIDE SEQUENCE [LARGE SCALE GENOMIC DNA]</scope>
    <source>
        <strain evidence="3 4">NPDC020602</strain>
    </source>
</reference>
<dbReference type="PROSITE" id="PS00086">
    <property type="entry name" value="CYTOCHROME_P450"/>
    <property type="match status" value="1"/>
</dbReference>
<dbReference type="InterPro" id="IPR001128">
    <property type="entry name" value="Cyt_P450"/>
</dbReference>
<keyword evidence="2" id="KW-0349">Heme</keyword>
<organism evidence="3 4">
    <name type="scientific">Streptomyces litmocidini</name>
    <dbReference type="NCBI Taxonomy" id="67318"/>
    <lineage>
        <taxon>Bacteria</taxon>
        <taxon>Bacillati</taxon>
        <taxon>Actinomycetota</taxon>
        <taxon>Actinomycetes</taxon>
        <taxon>Kitasatosporales</taxon>
        <taxon>Streptomycetaceae</taxon>
        <taxon>Streptomyces</taxon>
    </lineage>
</organism>
<dbReference type="PANTHER" id="PTHR46696:SF1">
    <property type="entry name" value="CYTOCHROME P450 YJIB-RELATED"/>
    <property type="match status" value="1"/>
</dbReference>
<accession>A0ABW7UEZ5</accession>
<keyword evidence="2" id="KW-0479">Metal-binding</keyword>
<dbReference type="EMBL" id="JBIRUI010000020">
    <property type="protein sequence ID" value="MFI1718232.1"/>
    <property type="molecule type" value="Genomic_DNA"/>
</dbReference>
<comment type="caution">
    <text evidence="3">The sequence shown here is derived from an EMBL/GenBank/DDBJ whole genome shotgun (WGS) entry which is preliminary data.</text>
</comment>
<protein>
    <submittedName>
        <fullName evidence="3">Cytochrome P450</fullName>
    </submittedName>
</protein>
<dbReference type="RefSeq" id="WP_398712797.1">
    <property type="nucleotide sequence ID" value="NZ_JBIRUI010000020.1"/>
</dbReference>
<keyword evidence="4" id="KW-1185">Reference proteome</keyword>